<proteinExistence type="predicted"/>
<sequence length="197" mass="21815">MNKLLKTFAQVLAIIALPIAAHADEALKEKITSLDDTSFQCIKQMTKVRGFYVDNVDPERLAETVAVAQKGQGEYPAGSVIQLVPSEVMVKHPKGTNSKTNDWEFFELKVSKEGSKVHVRGFEDVVNKFGGNCLDCHKKARPEFDMVCEQGHGCDPIPITPQMTAVIQKTDPRCEMNYTLSKEEMAIAQQLKALFGG</sequence>
<comment type="caution">
    <text evidence="2">The sequence shown here is derived from an EMBL/GenBank/DDBJ whole genome shotgun (WGS) entry which is preliminary data.</text>
</comment>
<protein>
    <recommendedName>
        <fullName evidence="4">Cytochrome P460 domain-containing protein</fullName>
    </recommendedName>
</protein>
<evidence type="ECO:0000313" key="3">
    <source>
        <dbReference type="Proteomes" id="UP001157134"/>
    </source>
</evidence>
<feature type="chain" id="PRO_5045520117" description="Cytochrome P460 domain-containing protein" evidence="1">
    <location>
        <begin position="24"/>
        <end position="197"/>
    </location>
</feature>
<dbReference type="RefSeq" id="WP_284298210.1">
    <property type="nucleotide sequence ID" value="NZ_BSSV01000004.1"/>
</dbReference>
<evidence type="ECO:0000256" key="1">
    <source>
        <dbReference type="SAM" id="SignalP"/>
    </source>
</evidence>
<evidence type="ECO:0008006" key="4">
    <source>
        <dbReference type="Google" id="ProtNLM"/>
    </source>
</evidence>
<gene>
    <name evidence="2" type="ORF">tloyanaT_20300</name>
</gene>
<reference evidence="2 3" key="1">
    <citation type="submission" date="2023-03" db="EMBL/GenBank/DDBJ databases">
        <title>Thalassotalea loyana LMG 22536T draft genome sequence.</title>
        <authorList>
            <person name="Sawabe T."/>
        </authorList>
    </citation>
    <scope>NUCLEOTIDE SEQUENCE [LARGE SCALE GENOMIC DNA]</scope>
    <source>
        <strain evidence="2 3">LMG 22536</strain>
    </source>
</reference>
<name>A0ABQ6HCF1_9GAMM</name>
<keyword evidence="1" id="KW-0732">Signal</keyword>
<dbReference type="Proteomes" id="UP001157134">
    <property type="component" value="Unassembled WGS sequence"/>
</dbReference>
<evidence type="ECO:0000313" key="2">
    <source>
        <dbReference type="EMBL" id="GLX85778.1"/>
    </source>
</evidence>
<accession>A0ABQ6HCF1</accession>
<feature type="signal peptide" evidence="1">
    <location>
        <begin position="1"/>
        <end position="23"/>
    </location>
</feature>
<dbReference type="EMBL" id="BSSV01000004">
    <property type="protein sequence ID" value="GLX85778.1"/>
    <property type="molecule type" value="Genomic_DNA"/>
</dbReference>
<keyword evidence="3" id="KW-1185">Reference proteome</keyword>
<dbReference type="Gene3D" id="3.50.70.20">
    <property type="entry name" value="Cytochrome P460"/>
    <property type="match status" value="1"/>
</dbReference>
<organism evidence="2 3">
    <name type="scientific">Thalassotalea loyana</name>
    <dbReference type="NCBI Taxonomy" id="280483"/>
    <lineage>
        <taxon>Bacteria</taxon>
        <taxon>Pseudomonadati</taxon>
        <taxon>Pseudomonadota</taxon>
        <taxon>Gammaproteobacteria</taxon>
        <taxon>Alteromonadales</taxon>
        <taxon>Colwelliaceae</taxon>
        <taxon>Thalassotalea</taxon>
    </lineage>
</organism>
<dbReference type="InterPro" id="IPR038142">
    <property type="entry name" value="Cytochrome_P460_sp"/>
</dbReference>